<comment type="caution">
    <text evidence="4">The sequence shown here is derived from an EMBL/GenBank/DDBJ whole genome shotgun (WGS) entry which is preliminary data.</text>
</comment>
<keyword evidence="5" id="KW-1185">Reference proteome</keyword>
<dbReference type="RefSeq" id="WP_107020082.1">
    <property type="nucleotide sequence ID" value="NZ_KZ679050.1"/>
</dbReference>
<name>A0A2P8Q0Q2_9ACTN</name>
<sequence length="500" mass="52881">MTEQFPGRLLDLLETAGHRPVFEHADRTVTAAELIGSVGRVTHGLRAHGIGPGDGVALLLGVSPEAFATIIAAHAVGARVVGVRPGLTARQRQHLLADTAFTVTDRTADTDAGTGTGTGMGMSTDTDTDTDRPGKVLALNDLLSAPHDGRRPLPQARPEDIARLIHTSGSTGVPKACAQTYAAMTEAWALRPEAWPPAVRALAARLDRFLVFGTLASQVMLEYGLLTLAAGGTLVTAGQPDLRDSIERHRATASVITVARLRKLTAGQRASPADLTTLRALMVSGSPLEPGRLREASDVLGPVVFHGYGQTETGMISMATPEDEPGSLGVPPVDLEIRDASGRPVPPGTDGELFVRTPGQSVGYWREPALTAEVFGDGWVRTRDLGRLDSEGRLWLTGRARDVIIVNANLYYAGPVERLLATHPSVAEAYVVGVPDDDTGEAVHAFVVPAEGHLPELRELRAWVTANLEEASAPTRLTLIDEAPLTPAGKPDKRRLSAGG</sequence>
<reference evidence="4 5" key="1">
    <citation type="submission" date="2018-03" db="EMBL/GenBank/DDBJ databases">
        <title>Streptomyces dioscori sp. nov., a novel endophytic actinobacterium isolated from bulbil of Dioscorea bulbifera L.</title>
        <authorList>
            <person name="Zhikuan W."/>
        </authorList>
    </citation>
    <scope>NUCLEOTIDE SEQUENCE [LARGE SCALE GENOMIC DNA]</scope>
    <source>
        <strain evidence="4 5">A217</strain>
    </source>
</reference>
<protein>
    <submittedName>
        <fullName evidence="4">AMP-dependent synthetase</fullName>
    </submittedName>
</protein>
<feature type="domain" description="AMP-binding enzyme C-terminal" evidence="3">
    <location>
        <begin position="416"/>
        <end position="490"/>
    </location>
</feature>
<dbReference type="InterPro" id="IPR042099">
    <property type="entry name" value="ANL_N_sf"/>
</dbReference>
<evidence type="ECO:0000256" key="1">
    <source>
        <dbReference type="SAM" id="MobiDB-lite"/>
    </source>
</evidence>
<feature type="domain" description="AMP-dependent synthetase/ligase" evidence="2">
    <location>
        <begin position="17"/>
        <end position="365"/>
    </location>
</feature>
<dbReference type="InterPro" id="IPR050237">
    <property type="entry name" value="ATP-dep_AMP-bd_enzyme"/>
</dbReference>
<accession>A0A2P8Q0Q2</accession>
<dbReference type="CDD" id="cd04433">
    <property type="entry name" value="AFD_class_I"/>
    <property type="match status" value="1"/>
</dbReference>
<evidence type="ECO:0000259" key="2">
    <source>
        <dbReference type="Pfam" id="PF00501"/>
    </source>
</evidence>
<dbReference type="Pfam" id="PF13193">
    <property type="entry name" value="AMP-binding_C"/>
    <property type="match status" value="1"/>
</dbReference>
<dbReference type="SUPFAM" id="SSF56801">
    <property type="entry name" value="Acetyl-CoA synthetase-like"/>
    <property type="match status" value="1"/>
</dbReference>
<dbReference type="AlphaFoldDB" id="A0A2P8Q0Q2"/>
<dbReference type="InterPro" id="IPR045851">
    <property type="entry name" value="AMP-bd_C_sf"/>
</dbReference>
<evidence type="ECO:0000313" key="4">
    <source>
        <dbReference type="EMBL" id="PSM39814.1"/>
    </source>
</evidence>
<dbReference type="EMBL" id="PYBJ01000023">
    <property type="protein sequence ID" value="PSM39814.1"/>
    <property type="molecule type" value="Genomic_DNA"/>
</dbReference>
<dbReference type="PANTHER" id="PTHR43767">
    <property type="entry name" value="LONG-CHAIN-FATTY-ACID--COA LIGASE"/>
    <property type="match status" value="1"/>
</dbReference>
<dbReference type="InterPro" id="IPR025110">
    <property type="entry name" value="AMP-bd_C"/>
</dbReference>
<gene>
    <name evidence="4" type="ORF">C6Y14_30525</name>
</gene>
<dbReference type="PANTHER" id="PTHR43767:SF1">
    <property type="entry name" value="NONRIBOSOMAL PEPTIDE SYNTHASE PES1 (EUROFUNG)-RELATED"/>
    <property type="match status" value="1"/>
</dbReference>
<organism evidence="4 5">
    <name type="scientific">Streptomyces dioscori</name>
    <dbReference type="NCBI Taxonomy" id="2109333"/>
    <lineage>
        <taxon>Bacteria</taxon>
        <taxon>Bacillati</taxon>
        <taxon>Actinomycetota</taxon>
        <taxon>Actinomycetes</taxon>
        <taxon>Kitasatosporales</taxon>
        <taxon>Streptomycetaceae</taxon>
        <taxon>Streptomyces</taxon>
        <taxon>Streptomyces aurantiacus group</taxon>
    </lineage>
</organism>
<evidence type="ECO:0000313" key="5">
    <source>
        <dbReference type="Proteomes" id="UP000240429"/>
    </source>
</evidence>
<dbReference type="OrthoDB" id="9803968at2"/>
<dbReference type="Gene3D" id="3.40.50.12780">
    <property type="entry name" value="N-terminal domain of ligase-like"/>
    <property type="match status" value="1"/>
</dbReference>
<feature type="region of interest" description="Disordered" evidence="1">
    <location>
        <begin position="108"/>
        <end position="133"/>
    </location>
</feature>
<dbReference type="InterPro" id="IPR000873">
    <property type="entry name" value="AMP-dep_synth/lig_dom"/>
</dbReference>
<dbReference type="InterPro" id="IPR020845">
    <property type="entry name" value="AMP-binding_CS"/>
</dbReference>
<dbReference type="GO" id="GO:0016878">
    <property type="term" value="F:acid-thiol ligase activity"/>
    <property type="evidence" value="ECO:0007669"/>
    <property type="project" value="UniProtKB-ARBA"/>
</dbReference>
<dbReference type="Gene3D" id="3.30.300.30">
    <property type="match status" value="1"/>
</dbReference>
<dbReference type="Proteomes" id="UP000240429">
    <property type="component" value="Unassembled WGS sequence"/>
</dbReference>
<evidence type="ECO:0000259" key="3">
    <source>
        <dbReference type="Pfam" id="PF13193"/>
    </source>
</evidence>
<proteinExistence type="predicted"/>
<dbReference type="PROSITE" id="PS00455">
    <property type="entry name" value="AMP_BINDING"/>
    <property type="match status" value="1"/>
</dbReference>
<dbReference type="Pfam" id="PF00501">
    <property type="entry name" value="AMP-binding"/>
    <property type="match status" value="1"/>
</dbReference>